<comment type="caution">
    <text evidence="11">The sequence shown here is derived from an EMBL/GenBank/DDBJ whole genome shotgun (WGS) entry which is preliminary data.</text>
</comment>
<keyword evidence="7 10" id="KW-0472">Membrane</keyword>
<gene>
    <name evidence="11" type="ORF">HOLleu_01460</name>
</gene>
<dbReference type="AlphaFoldDB" id="A0A9Q1HKY6"/>
<dbReference type="PANTHER" id="PTHR13202">
    <property type="entry name" value="MICROSOMAL SIGNAL PEPTIDASE 12 KDA SUBUNIT"/>
    <property type="match status" value="1"/>
</dbReference>
<dbReference type="GO" id="GO:0045047">
    <property type="term" value="P:protein targeting to ER"/>
    <property type="evidence" value="ECO:0007669"/>
    <property type="project" value="TreeGrafter"/>
</dbReference>
<evidence type="ECO:0000313" key="12">
    <source>
        <dbReference type="Proteomes" id="UP001152320"/>
    </source>
</evidence>
<keyword evidence="12" id="KW-1185">Reference proteome</keyword>
<proteinExistence type="inferred from homology"/>
<keyword evidence="6 10" id="KW-1133">Transmembrane helix</keyword>
<evidence type="ECO:0000256" key="3">
    <source>
        <dbReference type="ARBA" id="ARBA00017059"/>
    </source>
</evidence>
<evidence type="ECO:0000256" key="9">
    <source>
        <dbReference type="ARBA" id="ARBA00045204"/>
    </source>
</evidence>
<dbReference type="Proteomes" id="UP001152320">
    <property type="component" value="Chromosome 1"/>
</dbReference>
<evidence type="ECO:0000256" key="2">
    <source>
        <dbReference type="ARBA" id="ARBA00005245"/>
    </source>
</evidence>
<dbReference type="GO" id="GO:0005787">
    <property type="term" value="C:signal peptidase complex"/>
    <property type="evidence" value="ECO:0007669"/>
    <property type="project" value="InterPro"/>
</dbReference>
<feature type="transmembrane region" description="Helical" evidence="10">
    <location>
        <begin position="21"/>
        <end position="43"/>
    </location>
</feature>
<name>A0A9Q1HKY6_HOLLE</name>
<evidence type="ECO:0000256" key="6">
    <source>
        <dbReference type="ARBA" id="ARBA00022989"/>
    </source>
</evidence>
<evidence type="ECO:0000256" key="8">
    <source>
        <dbReference type="ARBA" id="ARBA00032913"/>
    </source>
</evidence>
<dbReference type="Pfam" id="PF06645">
    <property type="entry name" value="SPC12"/>
    <property type="match status" value="1"/>
</dbReference>
<keyword evidence="5" id="KW-0256">Endoplasmic reticulum</keyword>
<evidence type="ECO:0000256" key="4">
    <source>
        <dbReference type="ARBA" id="ARBA00022692"/>
    </source>
</evidence>
<dbReference type="EMBL" id="JAIZAY010000001">
    <property type="protein sequence ID" value="KAJ8048943.1"/>
    <property type="molecule type" value="Genomic_DNA"/>
</dbReference>
<feature type="transmembrane region" description="Helical" evidence="10">
    <location>
        <begin position="49"/>
        <end position="72"/>
    </location>
</feature>
<evidence type="ECO:0000313" key="11">
    <source>
        <dbReference type="EMBL" id="KAJ8048943.1"/>
    </source>
</evidence>
<reference evidence="11" key="1">
    <citation type="submission" date="2021-10" db="EMBL/GenBank/DDBJ databases">
        <title>Tropical sea cucumber genome reveals ecological adaptation and Cuvierian tubules defense mechanism.</title>
        <authorList>
            <person name="Chen T."/>
        </authorList>
    </citation>
    <scope>NUCLEOTIDE SEQUENCE</scope>
    <source>
        <strain evidence="11">Nanhai2018</strain>
        <tissue evidence="11">Muscle</tissue>
    </source>
</reference>
<organism evidence="11 12">
    <name type="scientific">Holothuria leucospilota</name>
    <name type="common">Black long sea cucumber</name>
    <name type="synonym">Mertensiothuria leucospilota</name>
    <dbReference type="NCBI Taxonomy" id="206669"/>
    <lineage>
        <taxon>Eukaryota</taxon>
        <taxon>Metazoa</taxon>
        <taxon>Echinodermata</taxon>
        <taxon>Eleutherozoa</taxon>
        <taxon>Echinozoa</taxon>
        <taxon>Holothuroidea</taxon>
        <taxon>Aspidochirotacea</taxon>
        <taxon>Aspidochirotida</taxon>
        <taxon>Holothuriidae</taxon>
        <taxon>Holothuria</taxon>
    </lineage>
</organism>
<accession>A0A9Q1HKY6</accession>
<dbReference type="OrthoDB" id="263893at2759"/>
<evidence type="ECO:0000256" key="7">
    <source>
        <dbReference type="ARBA" id="ARBA00023136"/>
    </source>
</evidence>
<comment type="function">
    <text evidence="9">Component of the signal peptidase complex (SPC) which catalyzes the cleavage of N-terminal signal sequences from nascent proteins as they are translocated into the lumen of the endoplasmic reticulum. Dispensable for SPC enzymatic activity.</text>
</comment>
<dbReference type="PANTHER" id="PTHR13202:SF0">
    <property type="entry name" value="SIGNAL PEPTIDASE COMPLEX SUBUNIT 1"/>
    <property type="match status" value="1"/>
</dbReference>
<keyword evidence="4 10" id="KW-0812">Transmembrane</keyword>
<evidence type="ECO:0000256" key="5">
    <source>
        <dbReference type="ARBA" id="ARBA00022824"/>
    </source>
</evidence>
<sequence>MELILRPGSSSMVQDYHGQKLAEQIFQAVIVVFAAVGFVWGYYCEQFVQTIYILGAGFALSCVLTLPPWPIYRRNPVSWQKVVDKSEMQETTSAKKSKRKERSK</sequence>
<evidence type="ECO:0000256" key="10">
    <source>
        <dbReference type="SAM" id="Phobius"/>
    </source>
</evidence>
<dbReference type="InterPro" id="IPR009542">
    <property type="entry name" value="Spc1/SPCS1"/>
</dbReference>
<dbReference type="GO" id="GO:0006465">
    <property type="term" value="P:signal peptide processing"/>
    <property type="evidence" value="ECO:0007669"/>
    <property type="project" value="InterPro"/>
</dbReference>
<comment type="similarity">
    <text evidence="2">Belongs to the SPCS1 family.</text>
</comment>
<comment type="subcellular location">
    <subcellularLocation>
        <location evidence="1">Endoplasmic reticulum membrane</location>
        <topology evidence="1">Multi-pass membrane protein</topology>
    </subcellularLocation>
</comment>
<protein>
    <recommendedName>
        <fullName evidence="3">Signal peptidase complex subunit 1</fullName>
    </recommendedName>
    <alternativeName>
        <fullName evidence="8">Microsomal signal peptidase 12 kDa subunit</fullName>
    </alternativeName>
</protein>
<evidence type="ECO:0000256" key="1">
    <source>
        <dbReference type="ARBA" id="ARBA00004477"/>
    </source>
</evidence>